<reference evidence="1" key="1">
    <citation type="submission" date="2022-10" db="EMBL/GenBank/DDBJ databases">
        <title>The complete genomes of actinobacterial strains from the NBC collection.</title>
        <authorList>
            <person name="Joergensen T.S."/>
            <person name="Alvarez Arevalo M."/>
            <person name="Sterndorff E.B."/>
            <person name="Faurdal D."/>
            <person name="Vuksanovic O."/>
            <person name="Mourched A.-S."/>
            <person name="Charusanti P."/>
            <person name="Shaw S."/>
            <person name="Blin K."/>
            <person name="Weber T."/>
        </authorList>
    </citation>
    <scope>NUCLEOTIDE SEQUENCE</scope>
    <source>
        <strain evidence="1">NBC_00093</strain>
    </source>
</reference>
<evidence type="ECO:0000313" key="1">
    <source>
        <dbReference type="EMBL" id="WTT20586.1"/>
    </source>
</evidence>
<protein>
    <recommendedName>
        <fullName evidence="2">HEAT repeat protein</fullName>
    </recommendedName>
</protein>
<dbReference type="Gene3D" id="1.25.10.10">
    <property type="entry name" value="Leucine-rich Repeat Variant"/>
    <property type="match status" value="1"/>
</dbReference>
<evidence type="ECO:0008006" key="2">
    <source>
        <dbReference type="Google" id="ProtNLM"/>
    </source>
</evidence>
<organism evidence="1">
    <name type="scientific">Streptomyces sp. NBC_00093</name>
    <dbReference type="NCBI Taxonomy" id="2975649"/>
    <lineage>
        <taxon>Bacteria</taxon>
        <taxon>Bacillati</taxon>
        <taxon>Actinomycetota</taxon>
        <taxon>Actinomycetes</taxon>
        <taxon>Kitasatosporales</taxon>
        <taxon>Streptomycetaceae</taxon>
        <taxon>Streptomyces</taxon>
    </lineage>
</organism>
<name>A0AAU2AAM8_9ACTN</name>
<dbReference type="SUPFAM" id="SSF48371">
    <property type="entry name" value="ARM repeat"/>
    <property type="match status" value="1"/>
</dbReference>
<dbReference type="EMBL" id="CP108222">
    <property type="protein sequence ID" value="WTT20586.1"/>
    <property type="molecule type" value="Genomic_DNA"/>
</dbReference>
<dbReference type="InterPro" id="IPR016024">
    <property type="entry name" value="ARM-type_fold"/>
</dbReference>
<proteinExistence type="predicted"/>
<dbReference type="AlphaFoldDB" id="A0AAU2AAM8"/>
<gene>
    <name evidence="1" type="ORF">OHA22_36210</name>
</gene>
<accession>A0AAU2AAM8</accession>
<dbReference type="InterPro" id="IPR011989">
    <property type="entry name" value="ARM-like"/>
</dbReference>
<sequence length="455" mass="48653">MREDIRGGEAAARRLAEGAALSDVVDAGDPGAWLGLDAGIRSWLYWLPLPPAEVAALRYPDALPESRLALALCHTDGRIREAALGSAARCPGLCPLVVVRTADWVAPVRERAREVLRAVLGDVDTAVGLAPLILTGGRRGRGVFAVDLLDEVLRRAPRERLAPMFTSADRGVRRFAYRLAVDEGDFSPAELARAAARDPDPVVQDLCAEAALAAVREGGAEGDVLDALLGARGPRVRSAGVTALRRAGQGERAEGFLADRAGVVRACARYVVRQVGGDPAAWYRDRCARPDDPALSPGAVAGLAECGERADAELLWPLAGHPDARVRARAVAGLRTLDVTDVRRLRALLDDPAPGVVREATLALLPFARSLDTERLTERLGGEWPRYARVAAFRLLDACGGLVRLRAAVSLLDDPDVRLREWAAASVRGWQATADVPRGSAEVVELLARGRQLAW</sequence>